<name>A0A369LJD7_9ACTN</name>
<proteinExistence type="predicted"/>
<dbReference type="OrthoDB" id="3175006at2"/>
<feature type="domain" description="Ferrous iron transporter FeoA-like" evidence="1">
    <location>
        <begin position="1"/>
        <end position="70"/>
    </location>
</feature>
<dbReference type="SUPFAM" id="SSF50037">
    <property type="entry name" value="C-terminal domain of transcriptional repressors"/>
    <property type="match status" value="1"/>
</dbReference>
<sequence length="71" mass="7488">MPLSFLRSGEVAVIAKVRGKGELRHHLETLGFVEGVQVQVVAHAAGDLIVEIKGSQVALSQQVASRIITAA</sequence>
<dbReference type="InterPro" id="IPR053184">
    <property type="entry name" value="FeoA-like"/>
</dbReference>
<dbReference type="GO" id="GO:0046914">
    <property type="term" value="F:transition metal ion binding"/>
    <property type="evidence" value="ECO:0007669"/>
    <property type="project" value="InterPro"/>
</dbReference>
<dbReference type="AlphaFoldDB" id="A0A369LJD7"/>
<dbReference type="InterPro" id="IPR007167">
    <property type="entry name" value="Fe-transptr_FeoA-like"/>
</dbReference>
<dbReference type="SMART" id="SM00899">
    <property type="entry name" value="FeoA"/>
    <property type="match status" value="1"/>
</dbReference>
<keyword evidence="3" id="KW-1185">Reference proteome</keyword>
<reference evidence="3" key="1">
    <citation type="submission" date="2018-05" db="EMBL/GenBank/DDBJ databases">
        <title>Genome Sequencing of selected type strains of the family Eggerthellaceae.</title>
        <authorList>
            <person name="Danylec N."/>
            <person name="Stoll D.A."/>
            <person name="Doetsch A."/>
            <person name="Huch M."/>
        </authorList>
    </citation>
    <scope>NUCLEOTIDE SEQUENCE [LARGE SCALE GENOMIC DNA]</scope>
    <source>
        <strain evidence="3">DSM 16106</strain>
    </source>
</reference>
<dbReference type="Gene3D" id="2.30.30.90">
    <property type="match status" value="1"/>
</dbReference>
<dbReference type="EMBL" id="QICD01000001">
    <property type="protein sequence ID" value="RNL49134.1"/>
    <property type="molecule type" value="Genomic_DNA"/>
</dbReference>
<organism evidence="2 3">
    <name type="scientific">Paraeggerthella hongkongensis</name>
    <dbReference type="NCBI Taxonomy" id="230658"/>
    <lineage>
        <taxon>Bacteria</taxon>
        <taxon>Bacillati</taxon>
        <taxon>Actinomycetota</taxon>
        <taxon>Coriobacteriia</taxon>
        <taxon>Eggerthellales</taxon>
        <taxon>Eggerthellaceae</taxon>
        <taxon>Paraeggerthella</taxon>
    </lineage>
</organism>
<dbReference type="PANTHER" id="PTHR43151:SF1">
    <property type="entry name" value="SSR2333 PROTEIN"/>
    <property type="match status" value="1"/>
</dbReference>
<evidence type="ECO:0000313" key="2">
    <source>
        <dbReference type="EMBL" id="RNL49134.1"/>
    </source>
</evidence>
<dbReference type="Pfam" id="PF04023">
    <property type="entry name" value="FeoA"/>
    <property type="match status" value="1"/>
</dbReference>
<accession>A0A369LJD7</accession>
<dbReference type="PANTHER" id="PTHR43151">
    <property type="entry name" value="FEOA FAMILY PROTEIN"/>
    <property type="match status" value="1"/>
</dbReference>
<evidence type="ECO:0000313" key="3">
    <source>
        <dbReference type="Proteomes" id="UP000278632"/>
    </source>
</evidence>
<dbReference type="InterPro" id="IPR038157">
    <property type="entry name" value="FeoA_core_dom"/>
</dbReference>
<comment type="caution">
    <text evidence="2">The sequence shown here is derived from an EMBL/GenBank/DDBJ whole genome shotgun (WGS) entry which is preliminary data.</text>
</comment>
<dbReference type="InterPro" id="IPR008988">
    <property type="entry name" value="Transcriptional_repressor_C"/>
</dbReference>
<gene>
    <name evidence="2" type="ORF">DMP08_00725</name>
</gene>
<evidence type="ECO:0000259" key="1">
    <source>
        <dbReference type="SMART" id="SM00899"/>
    </source>
</evidence>
<protein>
    <submittedName>
        <fullName evidence="2">Ferrous iron transport protein A</fullName>
    </submittedName>
</protein>
<dbReference type="Proteomes" id="UP000278632">
    <property type="component" value="Unassembled WGS sequence"/>
</dbReference>